<accession>X0YY00</accession>
<reference evidence="2" key="1">
    <citation type="journal article" date="2014" name="Front. Microbiol.">
        <title>High frequency of phylogenetically diverse reductive dehalogenase-homologous genes in deep subseafloor sedimentary metagenomes.</title>
        <authorList>
            <person name="Kawai M."/>
            <person name="Futagami T."/>
            <person name="Toyoda A."/>
            <person name="Takaki Y."/>
            <person name="Nishi S."/>
            <person name="Hori S."/>
            <person name="Arai W."/>
            <person name="Tsubouchi T."/>
            <person name="Morono Y."/>
            <person name="Uchiyama I."/>
            <person name="Ito T."/>
            <person name="Fujiyama A."/>
            <person name="Inagaki F."/>
            <person name="Takami H."/>
        </authorList>
    </citation>
    <scope>NUCLEOTIDE SEQUENCE</scope>
    <source>
        <strain evidence="2">Expedition CK06-06</strain>
    </source>
</reference>
<dbReference type="InterPro" id="IPR006120">
    <property type="entry name" value="Resolvase_HTH_dom"/>
</dbReference>
<gene>
    <name evidence="2" type="ORF">S01H1_82682</name>
</gene>
<dbReference type="AlphaFoldDB" id="X0YY00"/>
<proteinExistence type="predicted"/>
<organism evidence="2">
    <name type="scientific">marine sediment metagenome</name>
    <dbReference type="NCBI Taxonomy" id="412755"/>
    <lineage>
        <taxon>unclassified sequences</taxon>
        <taxon>metagenomes</taxon>
        <taxon>ecological metagenomes</taxon>
    </lineage>
</organism>
<evidence type="ECO:0000313" key="2">
    <source>
        <dbReference type="EMBL" id="GAG51392.1"/>
    </source>
</evidence>
<comment type="caution">
    <text evidence="2">The sequence shown here is derived from an EMBL/GenBank/DDBJ whole genome shotgun (WGS) entry which is preliminary data.</text>
</comment>
<dbReference type="GO" id="GO:0003677">
    <property type="term" value="F:DNA binding"/>
    <property type="evidence" value="ECO:0007669"/>
    <property type="project" value="InterPro"/>
</dbReference>
<name>X0YY00_9ZZZZ</name>
<dbReference type="Gene3D" id="1.10.10.60">
    <property type="entry name" value="Homeodomain-like"/>
    <property type="match status" value="1"/>
</dbReference>
<dbReference type="GO" id="GO:0000150">
    <property type="term" value="F:DNA strand exchange activity"/>
    <property type="evidence" value="ECO:0007669"/>
    <property type="project" value="InterPro"/>
</dbReference>
<evidence type="ECO:0000259" key="1">
    <source>
        <dbReference type="Pfam" id="PF02796"/>
    </source>
</evidence>
<protein>
    <recommendedName>
        <fullName evidence="1">Resolvase HTH domain-containing protein</fullName>
    </recommendedName>
</protein>
<sequence length="54" mass="6004">STPNSKLNEEQVKEIKRLLAEGRMSKTAIGRLFGVTDVAICYIANGKTWSHVEI</sequence>
<dbReference type="Pfam" id="PF02796">
    <property type="entry name" value="HTH_7"/>
    <property type="match status" value="1"/>
</dbReference>
<feature type="non-terminal residue" evidence="2">
    <location>
        <position position="1"/>
    </location>
</feature>
<feature type="domain" description="Resolvase HTH" evidence="1">
    <location>
        <begin position="5"/>
        <end position="36"/>
    </location>
</feature>
<dbReference type="EMBL" id="BARS01056081">
    <property type="protein sequence ID" value="GAG51392.1"/>
    <property type="molecule type" value="Genomic_DNA"/>
</dbReference>